<accession>A0A0D7CVA2</accession>
<dbReference type="InterPro" id="IPR008457">
    <property type="entry name" value="Cu-R_CopD_dom"/>
</dbReference>
<feature type="region of interest" description="Disordered" evidence="13">
    <location>
        <begin position="565"/>
        <end position="596"/>
    </location>
</feature>
<feature type="compositionally biased region" description="Acidic residues" evidence="13">
    <location>
        <begin position="452"/>
        <end position="461"/>
    </location>
</feature>
<feature type="region of interest" description="Disordered" evidence="13">
    <location>
        <begin position="452"/>
        <end position="496"/>
    </location>
</feature>
<evidence type="ECO:0000256" key="2">
    <source>
        <dbReference type="ARBA" id="ARBA00004651"/>
    </source>
</evidence>
<evidence type="ECO:0000313" key="18">
    <source>
        <dbReference type="Proteomes" id="UP000032458"/>
    </source>
</evidence>
<sequence length="675" mass="69467">MALATTGSGPRRGVAGQAGRPTQALRLLAVVAVLLGALFGGAAPAVAHAALTGSDPAQGSVVDHAPEQVSLTFSEGVAMGDDSIRVLDPKGKRVDRGKLRDLCSGGVVKYGAGLPPGLGDGTYTVAWQAVSADSHPVSGAFTFSIGAPSKTSAAVPQQEAGGGPVGALYGIARYLAYAGFILLAGGAAFVVGCRPAAAGVRSVQRLVVHGWAVLTGSTLAMVVLRGAYTASGKLSDVLDFGLLQQALLTKPGAALVSRLLLLAAAAVFIAVLFGAFARAHEEGDGSAPGEDTRRRKDLTLGLGGGGVIVAAGLATTWAMAEHASTGLQPAVAMPVDVLHLLAVAVWLGGLAALVVSLYWGPAVERSAVRRFSRIAFGAVLVLVATGIYQSWRQVGSWTALTGTSYGRLLLLKAGLVVVLVGIASVSRRWTARLADAEESVTDVDVDRDAEADAGADADADADAGAAADAETEPEDVSRETSAPAADPARAVQLARQQAALRTARTKRIRDADPERCGLRRSVLAEVSVAAVLLAVTTVLTATEPARTEEAVKATEQSASVGRPQVLTIPFDTGGPHGKGTARIDLDPGRSSGGNTLRLRIADPSGRTRDVPEVKVSFTLKDKKLGPLPVVPRHVSKGHWSADGVRLPVPGRWQLTLLVRTSDIDQVTEFRNVKIG</sequence>
<evidence type="ECO:0000256" key="12">
    <source>
        <dbReference type="ARBA" id="ARBA00070395"/>
    </source>
</evidence>
<name>A0A0D7CVA2_9ACTN</name>
<feature type="transmembrane region" description="Helical" evidence="14">
    <location>
        <begin position="206"/>
        <end position="228"/>
    </location>
</feature>
<evidence type="ECO:0000256" key="11">
    <source>
        <dbReference type="ARBA" id="ARBA00023136"/>
    </source>
</evidence>
<evidence type="ECO:0000256" key="8">
    <source>
        <dbReference type="ARBA" id="ARBA00022764"/>
    </source>
</evidence>
<keyword evidence="7" id="KW-0732">Signal</keyword>
<gene>
    <name evidence="17" type="ORF">SNA_01910</name>
</gene>
<evidence type="ECO:0000256" key="3">
    <source>
        <dbReference type="ARBA" id="ARBA00010509"/>
    </source>
</evidence>
<keyword evidence="6" id="KW-0479">Metal-binding</keyword>
<dbReference type="InterPro" id="IPR014755">
    <property type="entry name" value="Cu-Rt/internalin_Ig-like"/>
</dbReference>
<dbReference type="InterPro" id="IPR007348">
    <property type="entry name" value="CopC_dom"/>
</dbReference>
<feature type="transmembrane region" description="Helical" evidence="14">
    <location>
        <begin position="174"/>
        <end position="194"/>
    </location>
</feature>
<dbReference type="GO" id="GO:0046688">
    <property type="term" value="P:response to copper ion"/>
    <property type="evidence" value="ECO:0007669"/>
    <property type="project" value="InterPro"/>
</dbReference>
<keyword evidence="4" id="KW-1003">Cell membrane</keyword>
<feature type="domain" description="CopC" evidence="15">
    <location>
        <begin position="48"/>
        <end position="145"/>
    </location>
</feature>
<keyword evidence="18" id="KW-1185">Reference proteome</keyword>
<dbReference type="Proteomes" id="UP000032458">
    <property type="component" value="Unassembled WGS sequence"/>
</dbReference>
<dbReference type="SUPFAM" id="SSF81296">
    <property type="entry name" value="E set domains"/>
    <property type="match status" value="1"/>
</dbReference>
<dbReference type="GO" id="GO:0006825">
    <property type="term" value="P:copper ion transport"/>
    <property type="evidence" value="ECO:0007669"/>
    <property type="project" value="InterPro"/>
</dbReference>
<organism evidence="17 18">
    <name type="scientific">Streptomyces natalensis ATCC 27448</name>
    <dbReference type="NCBI Taxonomy" id="1240678"/>
    <lineage>
        <taxon>Bacteria</taxon>
        <taxon>Bacillati</taxon>
        <taxon>Actinomycetota</taxon>
        <taxon>Actinomycetes</taxon>
        <taxon>Kitasatosporales</taxon>
        <taxon>Streptomycetaceae</taxon>
        <taxon>Streptomyces</taxon>
    </lineage>
</organism>
<dbReference type="GO" id="GO:0005507">
    <property type="term" value="F:copper ion binding"/>
    <property type="evidence" value="ECO:0007669"/>
    <property type="project" value="InterPro"/>
</dbReference>
<evidence type="ECO:0000256" key="4">
    <source>
        <dbReference type="ARBA" id="ARBA00022475"/>
    </source>
</evidence>
<keyword evidence="8" id="KW-0574">Periplasm</keyword>
<dbReference type="PANTHER" id="PTHR34820">
    <property type="entry name" value="INNER MEMBRANE PROTEIN YEBZ"/>
    <property type="match status" value="1"/>
</dbReference>
<evidence type="ECO:0000259" key="16">
    <source>
        <dbReference type="Pfam" id="PF05425"/>
    </source>
</evidence>
<proteinExistence type="inferred from homology"/>
<dbReference type="InterPro" id="IPR032694">
    <property type="entry name" value="CopC/D"/>
</dbReference>
<dbReference type="Pfam" id="PF04234">
    <property type="entry name" value="CopC"/>
    <property type="match status" value="1"/>
</dbReference>
<evidence type="ECO:0000259" key="15">
    <source>
        <dbReference type="Pfam" id="PF04234"/>
    </source>
</evidence>
<evidence type="ECO:0000256" key="13">
    <source>
        <dbReference type="SAM" id="MobiDB-lite"/>
    </source>
</evidence>
<dbReference type="GO" id="GO:0042597">
    <property type="term" value="C:periplasmic space"/>
    <property type="evidence" value="ECO:0007669"/>
    <property type="project" value="UniProtKB-SubCell"/>
</dbReference>
<evidence type="ECO:0000256" key="5">
    <source>
        <dbReference type="ARBA" id="ARBA00022692"/>
    </source>
</evidence>
<comment type="caution">
    <text evidence="17">The sequence shown here is derived from an EMBL/GenBank/DDBJ whole genome shotgun (WGS) entry which is preliminary data.</text>
</comment>
<feature type="transmembrane region" description="Helical" evidence="14">
    <location>
        <begin position="255"/>
        <end position="277"/>
    </location>
</feature>
<dbReference type="InterPro" id="IPR014756">
    <property type="entry name" value="Ig_E-set"/>
</dbReference>
<evidence type="ECO:0000313" key="17">
    <source>
        <dbReference type="EMBL" id="KIZ19307.1"/>
    </source>
</evidence>
<keyword evidence="5 14" id="KW-0812">Transmembrane</keyword>
<feature type="domain" description="Copper resistance protein D" evidence="16">
    <location>
        <begin position="367"/>
        <end position="436"/>
    </location>
</feature>
<evidence type="ECO:0000256" key="14">
    <source>
        <dbReference type="SAM" id="Phobius"/>
    </source>
</evidence>
<evidence type="ECO:0000256" key="10">
    <source>
        <dbReference type="ARBA" id="ARBA00023008"/>
    </source>
</evidence>
<feature type="transmembrane region" description="Helical" evidence="14">
    <location>
        <begin position="408"/>
        <end position="425"/>
    </location>
</feature>
<dbReference type="RefSeq" id="WP_044362718.1">
    <property type="nucleotide sequence ID" value="NZ_JRKI01000003.1"/>
</dbReference>
<dbReference type="AlphaFoldDB" id="A0A0D7CVA2"/>
<dbReference type="FunFam" id="2.60.40.1220:FF:000001">
    <property type="entry name" value="CopC domain-containing protein YobA"/>
    <property type="match status" value="1"/>
</dbReference>
<feature type="transmembrane region" description="Helical" evidence="14">
    <location>
        <begin position="298"/>
        <end position="320"/>
    </location>
</feature>
<dbReference type="Gene3D" id="2.60.40.1220">
    <property type="match status" value="1"/>
</dbReference>
<comment type="subcellular location">
    <subcellularLocation>
        <location evidence="2">Cell membrane</location>
        <topology evidence="2">Multi-pass membrane protein</topology>
    </subcellularLocation>
    <subcellularLocation>
        <location evidence="1">Periplasm</location>
    </subcellularLocation>
</comment>
<dbReference type="PATRIC" id="fig|1240678.4.peg.406"/>
<evidence type="ECO:0000256" key="1">
    <source>
        <dbReference type="ARBA" id="ARBA00004418"/>
    </source>
</evidence>
<keyword evidence="10" id="KW-0186">Copper</keyword>
<feature type="transmembrane region" description="Helical" evidence="14">
    <location>
        <begin position="371"/>
        <end position="388"/>
    </location>
</feature>
<keyword evidence="11 14" id="KW-0472">Membrane</keyword>
<feature type="transmembrane region" description="Helical" evidence="14">
    <location>
        <begin position="340"/>
        <end position="359"/>
    </location>
</feature>
<dbReference type="PANTHER" id="PTHR34820:SF4">
    <property type="entry name" value="INNER MEMBRANE PROTEIN YEBZ"/>
    <property type="match status" value="1"/>
</dbReference>
<dbReference type="Pfam" id="PF05425">
    <property type="entry name" value="CopD"/>
    <property type="match status" value="1"/>
</dbReference>
<keyword evidence="9 14" id="KW-1133">Transmembrane helix</keyword>
<reference evidence="17 18" key="1">
    <citation type="submission" date="2014-09" db="EMBL/GenBank/DDBJ databases">
        <title>Draft genome sequence of Streptomyces natalensis ATCC 27448, producer of the antifungal pimaricin.</title>
        <authorList>
            <person name="Mendes M.V."/>
            <person name="Beites T."/>
            <person name="Pires S."/>
            <person name="Santos C.L."/>
            <person name="Moradas-Ferreira P."/>
        </authorList>
    </citation>
    <scope>NUCLEOTIDE SEQUENCE [LARGE SCALE GENOMIC DNA]</scope>
    <source>
        <strain evidence="17 18">ATCC 27448</strain>
    </source>
</reference>
<dbReference type="GO" id="GO:0005886">
    <property type="term" value="C:plasma membrane"/>
    <property type="evidence" value="ECO:0007669"/>
    <property type="project" value="UniProtKB-SubCell"/>
</dbReference>
<evidence type="ECO:0000256" key="6">
    <source>
        <dbReference type="ARBA" id="ARBA00022723"/>
    </source>
</evidence>
<evidence type="ECO:0000256" key="7">
    <source>
        <dbReference type="ARBA" id="ARBA00022729"/>
    </source>
</evidence>
<comment type="similarity">
    <text evidence="3">Belongs to the CopC family.</text>
</comment>
<evidence type="ECO:0000256" key="9">
    <source>
        <dbReference type="ARBA" id="ARBA00022989"/>
    </source>
</evidence>
<protein>
    <recommendedName>
        <fullName evidence="12">Protein YobA</fullName>
    </recommendedName>
</protein>
<dbReference type="EMBL" id="JRKI01000003">
    <property type="protein sequence ID" value="KIZ19307.1"/>
    <property type="molecule type" value="Genomic_DNA"/>
</dbReference>